<keyword evidence="3" id="KW-0677">Repeat</keyword>
<keyword evidence="10" id="KW-1185">Reference proteome</keyword>
<dbReference type="PANTHER" id="PTHR23155:SF1185">
    <property type="entry name" value="DISEASE RESISTANCE RPP8-LIKE PROTEIN 3-RELATED"/>
    <property type="match status" value="1"/>
</dbReference>
<evidence type="ECO:0000313" key="11">
    <source>
        <dbReference type="RefSeq" id="XP_029118021.1"/>
    </source>
</evidence>
<dbReference type="Pfam" id="PF23559">
    <property type="entry name" value="WHD_DRP"/>
    <property type="match status" value="1"/>
</dbReference>
<evidence type="ECO:0000259" key="7">
    <source>
        <dbReference type="Pfam" id="PF18052"/>
    </source>
</evidence>
<keyword evidence="4" id="KW-0547">Nucleotide-binding</keyword>
<dbReference type="InterPro" id="IPR041118">
    <property type="entry name" value="Rx_N"/>
</dbReference>
<feature type="domain" description="Disease resistance N-terminal" evidence="7">
    <location>
        <begin position="5"/>
        <end position="92"/>
    </location>
</feature>
<dbReference type="Gene3D" id="1.10.10.10">
    <property type="entry name" value="Winged helix-like DNA-binding domain superfamily/Winged helix DNA-binding domain"/>
    <property type="match status" value="1"/>
</dbReference>
<reference evidence="11" key="1">
    <citation type="submission" date="2025-08" db="UniProtKB">
        <authorList>
            <consortium name="RefSeq"/>
        </authorList>
    </citation>
    <scope>IDENTIFICATION</scope>
</reference>
<dbReference type="GO" id="GO:0009626">
    <property type="term" value="P:plant-type hypersensitive response"/>
    <property type="evidence" value="ECO:0007669"/>
    <property type="project" value="UniProtKB-ARBA"/>
</dbReference>
<dbReference type="Gene3D" id="3.80.10.10">
    <property type="entry name" value="Ribonuclease Inhibitor"/>
    <property type="match status" value="1"/>
</dbReference>
<dbReference type="InterPro" id="IPR038005">
    <property type="entry name" value="RX-like_CC"/>
</dbReference>
<dbReference type="RefSeq" id="XP_029118021.1">
    <property type="nucleotide sequence ID" value="XM_029262188.1"/>
</dbReference>
<dbReference type="InterPro" id="IPR027417">
    <property type="entry name" value="P-loop_NTPase"/>
</dbReference>
<dbReference type="InterPro" id="IPR036388">
    <property type="entry name" value="WH-like_DNA-bd_sf"/>
</dbReference>
<organism evidence="10 11">
    <name type="scientific">Elaeis guineensis var. tenera</name>
    <name type="common">Oil palm</name>
    <dbReference type="NCBI Taxonomy" id="51953"/>
    <lineage>
        <taxon>Eukaryota</taxon>
        <taxon>Viridiplantae</taxon>
        <taxon>Streptophyta</taxon>
        <taxon>Embryophyta</taxon>
        <taxon>Tracheophyta</taxon>
        <taxon>Spermatophyta</taxon>
        <taxon>Magnoliopsida</taxon>
        <taxon>Liliopsida</taxon>
        <taxon>Arecaceae</taxon>
        <taxon>Arecoideae</taxon>
        <taxon>Cocoseae</taxon>
        <taxon>Elaeidinae</taxon>
        <taxon>Elaeis</taxon>
    </lineage>
</organism>
<dbReference type="AlphaFoldDB" id="A0A8N4F0H9"/>
<dbReference type="Pfam" id="PF23598">
    <property type="entry name" value="LRR_14"/>
    <property type="match status" value="1"/>
</dbReference>
<dbReference type="Gene3D" id="1.20.5.4130">
    <property type="match status" value="1"/>
</dbReference>
<evidence type="ECO:0000256" key="1">
    <source>
        <dbReference type="ARBA" id="ARBA00008894"/>
    </source>
</evidence>
<dbReference type="Gene3D" id="1.10.8.430">
    <property type="entry name" value="Helical domain of apoptotic protease-activating factors"/>
    <property type="match status" value="1"/>
</dbReference>
<dbReference type="GO" id="GO:0042742">
    <property type="term" value="P:defense response to bacterium"/>
    <property type="evidence" value="ECO:0007669"/>
    <property type="project" value="UniProtKB-ARBA"/>
</dbReference>
<feature type="domain" description="NB-ARC" evidence="6">
    <location>
        <begin position="171"/>
        <end position="364"/>
    </location>
</feature>
<dbReference type="GO" id="GO:0002758">
    <property type="term" value="P:innate immune response-activating signaling pathway"/>
    <property type="evidence" value="ECO:0007669"/>
    <property type="project" value="UniProtKB-ARBA"/>
</dbReference>
<evidence type="ECO:0000259" key="6">
    <source>
        <dbReference type="Pfam" id="PF00931"/>
    </source>
</evidence>
<dbReference type="InterPro" id="IPR055414">
    <property type="entry name" value="LRR_R13L4/SHOC2-like"/>
</dbReference>
<evidence type="ECO:0000256" key="5">
    <source>
        <dbReference type="ARBA" id="ARBA00022821"/>
    </source>
</evidence>
<dbReference type="OrthoDB" id="646178at2759"/>
<dbReference type="InterPro" id="IPR044974">
    <property type="entry name" value="Disease_R_plants"/>
</dbReference>
<dbReference type="FunFam" id="1.10.10.10:FF:000322">
    <property type="entry name" value="Probable disease resistance protein At1g63360"/>
    <property type="match status" value="1"/>
</dbReference>
<dbReference type="SUPFAM" id="SSF52058">
    <property type="entry name" value="L domain-like"/>
    <property type="match status" value="1"/>
</dbReference>
<dbReference type="Gene3D" id="3.40.50.300">
    <property type="entry name" value="P-loop containing nucleotide triphosphate hydrolases"/>
    <property type="match status" value="1"/>
</dbReference>
<feature type="domain" description="Disease resistance R13L4/SHOC-2-like LRR" evidence="9">
    <location>
        <begin position="588"/>
        <end position="692"/>
    </location>
</feature>
<evidence type="ECO:0000256" key="4">
    <source>
        <dbReference type="ARBA" id="ARBA00022741"/>
    </source>
</evidence>
<dbReference type="GO" id="GO:0043531">
    <property type="term" value="F:ADP binding"/>
    <property type="evidence" value="ECO:0007669"/>
    <property type="project" value="InterPro"/>
</dbReference>
<evidence type="ECO:0000259" key="8">
    <source>
        <dbReference type="Pfam" id="PF23559"/>
    </source>
</evidence>
<keyword evidence="2" id="KW-0433">Leucine-rich repeat</keyword>
<dbReference type="InterPro" id="IPR032675">
    <property type="entry name" value="LRR_dom_sf"/>
</dbReference>
<evidence type="ECO:0000256" key="3">
    <source>
        <dbReference type="ARBA" id="ARBA00022737"/>
    </source>
</evidence>
<dbReference type="InterPro" id="IPR058922">
    <property type="entry name" value="WHD_DRP"/>
</dbReference>
<dbReference type="CDD" id="cd14798">
    <property type="entry name" value="RX-CC_like"/>
    <property type="match status" value="1"/>
</dbReference>
<evidence type="ECO:0000256" key="2">
    <source>
        <dbReference type="ARBA" id="ARBA00022614"/>
    </source>
</evidence>
<accession>A0A8N4F0H9</accession>
<dbReference type="PRINTS" id="PR00364">
    <property type="entry name" value="DISEASERSIST"/>
</dbReference>
<name>A0A8N4F0H9_ELAGV</name>
<dbReference type="SUPFAM" id="SSF52540">
    <property type="entry name" value="P-loop containing nucleoside triphosphate hydrolases"/>
    <property type="match status" value="1"/>
</dbReference>
<sequence>MADSIVSKVVSQIANPLLQEAASLFGVHDQIEWVKTELWRWQRFLKGADSRKKGDARTDSWINEMVDVAYEMEDVVDTINYLRERRRQRRGCMGFILRYFYKLCELITLRKISSEIKKIKEKIKNTSERQARYDIADLGESSATDESLPLLGRSSRHSTDDDIDFIGFRNDIKQLVTQLLDQNVKTRCVISIVGMGGLGKTTLARKVYNDPAIRQHFDTFGWVSVSQSYRVIELVKEIMKKVMGIKKKKETTTGITVEDLEQKKETTTGITVEDLEQMGEEEVREMLHDFLRRKKYLVMMDDVWTVDVSREMWRFFLDENNGSRILLTTREMEVANRARSCFPPYKLRILNETESLELLCRKAFLPKEVIPADLKELAQTLAKRCGGLPLALVALGGLLSGKDPNYDAWWSVAQSMNWEDNGDRQECLNILGISYKDLKYTLKPCFLYIASFPEDSIISASKLLRLWIAEGFIQERPKQPLERTARDLDELVQRCMIQVVDRSVAHGWVKSIRIHDLLRDFGLSEARKDGFLHVCSGDMAGSNDDKSYRAAFHDRINEEVAVSSPRLRTLLGFNLVLKDGGAAGRFLNGLNLVRVLDLEGARDLKKLPKQIGNMIHLRYLGLRMTGLKRLPSSIGHLLNLQTLDARGTNISWLPKSFWKIRTLRHVCIDILAFLSAPISGDHKKLRTLKITSSRLQHVIVLSPGGERCFDYYVTTLCDTEETQCQGPLALEQQQLPDSSLFPPKLTKLILRLSMLEQDPMPVLEKLPNLRVVILVINAYVGKSMSCSAGGFPRLQHLILSVLDYLEEWRVDVGAMPSLTHLTIEGCNKLEEWRVEDGAMPSLTHLDIWNCTKWNMLPKGLQHVTTLRELKLIGMPQEFNDRVRNEDACKVRHIPSIIFEHELEDEIEYQQ</sequence>
<evidence type="ECO:0000313" key="10">
    <source>
        <dbReference type="Proteomes" id="UP000504607"/>
    </source>
</evidence>
<feature type="domain" description="Disease resistance protein winged helix" evidence="8">
    <location>
        <begin position="452"/>
        <end position="521"/>
    </location>
</feature>
<dbReference type="Proteomes" id="UP000504607">
    <property type="component" value="Chromosome 2"/>
</dbReference>
<keyword evidence="5" id="KW-0611">Plant defense</keyword>
<evidence type="ECO:0000259" key="9">
    <source>
        <dbReference type="Pfam" id="PF23598"/>
    </source>
</evidence>
<gene>
    <name evidence="11" type="primary">LOC105040066</name>
</gene>
<dbReference type="InterPro" id="IPR002182">
    <property type="entry name" value="NB-ARC"/>
</dbReference>
<dbReference type="Pfam" id="PF18052">
    <property type="entry name" value="Rx_N"/>
    <property type="match status" value="1"/>
</dbReference>
<proteinExistence type="inferred from homology"/>
<dbReference type="InterPro" id="IPR042197">
    <property type="entry name" value="Apaf_helical"/>
</dbReference>
<protein>
    <submittedName>
        <fullName evidence="11">Disease resistance RPP13-like protein 3</fullName>
    </submittedName>
</protein>
<comment type="similarity">
    <text evidence="1">Belongs to the disease resistance NB-LRR family.</text>
</comment>
<dbReference type="Pfam" id="PF00931">
    <property type="entry name" value="NB-ARC"/>
    <property type="match status" value="1"/>
</dbReference>
<dbReference type="PANTHER" id="PTHR23155">
    <property type="entry name" value="DISEASE RESISTANCE PROTEIN RP"/>
    <property type="match status" value="1"/>
</dbReference>
<dbReference type="FunFam" id="3.40.50.300:FF:001091">
    <property type="entry name" value="Probable disease resistance protein At1g61300"/>
    <property type="match status" value="1"/>
</dbReference>